<gene>
    <name evidence="10" type="ORF">EGO51_17740</name>
</gene>
<comment type="similarity">
    <text evidence="2">Belongs to the TrkH potassium transport family.</text>
</comment>
<dbReference type="GO" id="GO:0008324">
    <property type="term" value="F:monoatomic cation transmembrane transporter activity"/>
    <property type="evidence" value="ECO:0007669"/>
    <property type="project" value="InterPro"/>
</dbReference>
<feature type="transmembrane region" description="Helical" evidence="9">
    <location>
        <begin position="261"/>
        <end position="281"/>
    </location>
</feature>
<keyword evidence="4" id="KW-1003">Cell membrane</keyword>
<feature type="transmembrane region" description="Helical" evidence="9">
    <location>
        <begin position="296"/>
        <end position="315"/>
    </location>
</feature>
<protein>
    <submittedName>
        <fullName evidence="10">TrkH family potassium uptake protein</fullName>
    </submittedName>
</protein>
<comment type="subcellular location">
    <subcellularLocation>
        <location evidence="1">Cell membrane</location>
        <topology evidence="1">Multi-pass membrane protein</topology>
    </subcellularLocation>
</comment>
<accession>A0A5J5LF12</accession>
<dbReference type="RefSeq" id="WP_151104177.1">
    <property type="nucleotide sequence ID" value="NZ_RQWK01000002.1"/>
</dbReference>
<feature type="transmembrane region" description="Helical" evidence="9">
    <location>
        <begin position="156"/>
        <end position="173"/>
    </location>
</feature>
<evidence type="ECO:0000256" key="5">
    <source>
        <dbReference type="ARBA" id="ARBA00022692"/>
    </source>
</evidence>
<dbReference type="AlphaFoldDB" id="A0A5J5LF12"/>
<evidence type="ECO:0000256" key="8">
    <source>
        <dbReference type="ARBA" id="ARBA00023136"/>
    </source>
</evidence>
<dbReference type="GO" id="GO:0005886">
    <property type="term" value="C:plasma membrane"/>
    <property type="evidence" value="ECO:0007669"/>
    <property type="project" value="UniProtKB-SubCell"/>
</dbReference>
<keyword evidence="5 9" id="KW-0812">Transmembrane</keyword>
<sequence>MIVNGRTVGRDVGRIVQAISLMMVISVLVAAVNGEFFAVPAFIITALVMAALGSGLVWRYQDAEPPEKREAMVTAATAWGLIGILGGLPFLLIAWTIQLDPLPVWMNTPAMDETTAVFLNPLDAVFESMSGFTGTGLTVAETEEQLPRSLHWWRSFIEWVGGVGVIVLTVAILQRGGGSSGSYTLYESEARSEKIHPSIVTTVREIWKIFVGLTLGSIALFLLAGMPLWDAINHGMTGIATGGFSVHSASIGFYDSPLIEYATVPVMVAGSIAFPIHYLIFKGEIRNLYADLQTRWVFIWFTAGSLVLTGILYANGQYATLEETFRVALFQFVSATSNTGFGSASIGGGTEQVWSAGATLWACLGMLTGGAAGSTVSGLKLIRVVTLVKGAVWQIQDVFRPQTAIKYLQIGERRLSEEQAQREYTEATVVFILWITFLVIGVAVLLRVLSPAHPLEYVIFDVMSAQSNVGLSSGITGPDMPDTAKAMLILNMWVGRLEIIPIAVLIGSVLQRLDLYRRG</sequence>
<feature type="transmembrane region" description="Helical" evidence="9">
    <location>
        <begin position="72"/>
        <end position="97"/>
    </location>
</feature>
<keyword evidence="7" id="KW-0406">Ion transport</keyword>
<evidence type="ECO:0000256" key="7">
    <source>
        <dbReference type="ARBA" id="ARBA00023065"/>
    </source>
</evidence>
<comment type="caution">
    <text evidence="10">The sequence shown here is derived from an EMBL/GenBank/DDBJ whole genome shotgun (WGS) entry which is preliminary data.</text>
</comment>
<evidence type="ECO:0000256" key="1">
    <source>
        <dbReference type="ARBA" id="ARBA00004651"/>
    </source>
</evidence>
<dbReference type="PANTHER" id="PTHR32024">
    <property type="entry name" value="TRK SYSTEM POTASSIUM UPTAKE PROTEIN TRKG-RELATED"/>
    <property type="match status" value="1"/>
</dbReference>
<feature type="transmembrane region" description="Helical" evidence="9">
    <location>
        <begin position="37"/>
        <end position="60"/>
    </location>
</feature>
<evidence type="ECO:0000256" key="9">
    <source>
        <dbReference type="SAM" id="Phobius"/>
    </source>
</evidence>
<dbReference type="PANTHER" id="PTHR32024:SF2">
    <property type="entry name" value="TRK SYSTEM POTASSIUM UPTAKE PROTEIN TRKG-RELATED"/>
    <property type="match status" value="1"/>
</dbReference>
<dbReference type="GO" id="GO:0030001">
    <property type="term" value="P:metal ion transport"/>
    <property type="evidence" value="ECO:0007669"/>
    <property type="project" value="UniProtKB-ARBA"/>
</dbReference>
<keyword evidence="6 9" id="KW-1133">Transmembrane helix</keyword>
<organism evidence="10 11">
    <name type="scientific">Haloarcula hispanica</name>
    <dbReference type="NCBI Taxonomy" id="51589"/>
    <lineage>
        <taxon>Archaea</taxon>
        <taxon>Methanobacteriati</taxon>
        <taxon>Methanobacteriota</taxon>
        <taxon>Stenosarchaea group</taxon>
        <taxon>Halobacteria</taxon>
        <taxon>Halobacteriales</taxon>
        <taxon>Haloarculaceae</taxon>
        <taxon>Haloarcula</taxon>
    </lineage>
</organism>
<dbReference type="InterPro" id="IPR003445">
    <property type="entry name" value="Cat_transpt"/>
</dbReference>
<dbReference type="EMBL" id="RQWK01000002">
    <property type="protein sequence ID" value="KAA9405167.1"/>
    <property type="molecule type" value="Genomic_DNA"/>
</dbReference>
<dbReference type="Pfam" id="PF02386">
    <property type="entry name" value="TrkH"/>
    <property type="match status" value="1"/>
</dbReference>
<evidence type="ECO:0000313" key="11">
    <source>
        <dbReference type="Proteomes" id="UP000326244"/>
    </source>
</evidence>
<keyword evidence="3" id="KW-0813">Transport</keyword>
<dbReference type="Proteomes" id="UP000326244">
    <property type="component" value="Unassembled WGS sequence"/>
</dbReference>
<reference evidence="10 11" key="1">
    <citation type="submission" date="2018-11" db="EMBL/GenBank/DDBJ databases">
        <title>Genomic analysis of Haloarcula hispanica CBA1121.</title>
        <authorList>
            <person name="Kim Y.B."/>
            <person name="Roh S.W."/>
        </authorList>
    </citation>
    <scope>NUCLEOTIDE SEQUENCE [LARGE SCALE GENOMIC DNA]</scope>
    <source>
        <strain evidence="10 11">CBA1121</strain>
    </source>
</reference>
<evidence type="ECO:0000256" key="6">
    <source>
        <dbReference type="ARBA" id="ARBA00022989"/>
    </source>
</evidence>
<feature type="transmembrane region" description="Helical" evidence="9">
    <location>
        <begin position="358"/>
        <end position="379"/>
    </location>
</feature>
<proteinExistence type="inferred from homology"/>
<keyword evidence="8 9" id="KW-0472">Membrane</keyword>
<feature type="transmembrane region" description="Helical" evidence="9">
    <location>
        <begin position="488"/>
        <end position="510"/>
    </location>
</feature>
<feature type="transmembrane region" description="Helical" evidence="9">
    <location>
        <begin position="209"/>
        <end position="229"/>
    </location>
</feature>
<evidence type="ECO:0000313" key="10">
    <source>
        <dbReference type="EMBL" id="KAA9405167.1"/>
    </source>
</evidence>
<feature type="transmembrane region" description="Helical" evidence="9">
    <location>
        <begin position="429"/>
        <end position="449"/>
    </location>
</feature>
<evidence type="ECO:0000256" key="4">
    <source>
        <dbReference type="ARBA" id="ARBA00022475"/>
    </source>
</evidence>
<name>A0A5J5LF12_HALHI</name>
<evidence type="ECO:0000256" key="2">
    <source>
        <dbReference type="ARBA" id="ARBA00009137"/>
    </source>
</evidence>
<evidence type="ECO:0000256" key="3">
    <source>
        <dbReference type="ARBA" id="ARBA00022448"/>
    </source>
</evidence>
<feature type="transmembrane region" description="Helical" evidence="9">
    <location>
        <begin position="12"/>
        <end position="31"/>
    </location>
</feature>